<evidence type="ECO:0000256" key="1">
    <source>
        <dbReference type="SAM" id="MobiDB-lite"/>
    </source>
</evidence>
<keyword evidence="3" id="KW-1185">Reference proteome</keyword>
<feature type="compositionally biased region" description="Basic residues" evidence="1">
    <location>
        <begin position="172"/>
        <end position="188"/>
    </location>
</feature>
<reference evidence="3" key="2">
    <citation type="journal article" date="2018" name="Plant J.">
        <title>The Sorghum bicolor reference genome: improved assembly, gene annotations, a transcriptome atlas, and signatures of genome organization.</title>
        <authorList>
            <person name="McCormick R.F."/>
            <person name="Truong S.K."/>
            <person name="Sreedasyam A."/>
            <person name="Jenkins J."/>
            <person name="Shu S."/>
            <person name="Sims D."/>
            <person name="Kennedy M."/>
            <person name="Amirebrahimi M."/>
            <person name="Weers B.D."/>
            <person name="McKinley B."/>
            <person name="Mattison A."/>
            <person name="Morishige D.T."/>
            <person name="Grimwood J."/>
            <person name="Schmutz J."/>
            <person name="Mullet J.E."/>
        </authorList>
    </citation>
    <scope>NUCLEOTIDE SEQUENCE [LARGE SCALE GENOMIC DNA]</scope>
    <source>
        <strain evidence="3">cv. BTx623</strain>
    </source>
</reference>
<organism evidence="2 3">
    <name type="scientific">Sorghum bicolor</name>
    <name type="common">Sorghum</name>
    <name type="synonym">Sorghum vulgare</name>
    <dbReference type="NCBI Taxonomy" id="4558"/>
    <lineage>
        <taxon>Eukaryota</taxon>
        <taxon>Viridiplantae</taxon>
        <taxon>Streptophyta</taxon>
        <taxon>Embryophyta</taxon>
        <taxon>Tracheophyta</taxon>
        <taxon>Spermatophyta</taxon>
        <taxon>Magnoliopsida</taxon>
        <taxon>Liliopsida</taxon>
        <taxon>Poales</taxon>
        <taxon>Poaceae</taxon>
        <taxon>PACMAD clade</taxon>
        <taxon>Panicoideae</taxon>
        <taxon>Andropogonodae</taxon>
        <taxon>Andropogoneae</taxon>
        <taxon>Sorghinae</taxon>
        <taxon>Sorghum</taxon>
    </lineage>
</organism>
<feature type="region of interest" description="Disordered" evidence="1">
    <location>
        <begin position="171"/>
        <end position="198"/>
    </location>
</feature>
<dbReference type="AlphaFoldDB" id="A0A1B6P653"/>
<proteinExistence type="predicted"/>
<sequence length="210" mass="23322">MAAYEEEDDDGYVVIAAAYEEDDDDGFAIAAWSEEEEDDDYIKVITTFVPPPLPLPLPSSSSPAHVCAAAIVSSSPAPYDDVHAEDEMSPSSPPPATHCVDVVHDAAALWKKQDGVPVDAAPSAQQDPTPIFFLYRQQKIDDYEIADDVEEEEEDEDDYMYQGYYDLADRGRARHVKRSSGRRGRTKKASTMGRPRGDVRIAHRSVNLRM</sequence>
<evidence type="ECO:0000313" key="2">
    <source>
        <dbReference type="EMBL" id="KXG21115.1"/>
    </source>
</evidence>
<evidence type="ECO:0000313" key="3">
    <source>
        <dbReference type="Proteomes" id="UP000000768"/>
    </source>
</evidence>
<protein>
    <submittedName>
        <fullName evidence="2">Uncharacterized protein</fullName>
    </submittedName>
</protein>
<dbReference type="Proteomes" id="UP000000768">
    <property type="component" value="Chromosome 9"/>
</dbReference>
<name>A0A1B6P653_SORBI</name>
<gene>
    <name evidence="2" type="ORF">SORBI_3009G017300</name>
</gene>
<accession>A0A1B6P653</accession>
<reference evidence="2 3" key="1">
    <citation type="journal article" date="2009" name="Nature">
        <title>The Sorghum bicolor genome and the diversification of grasses.</title>
        <authorList>
            <person name="Paterson A.H."/>
            <person name="Bowers J.E."/>
            <person name="Bruggmann R."/>
            <person name="Dubchak I."/>
            <person name="Grimwood J."/>
            <person name="Gundlach H."/>
            <person name="Haberer G."/>
            <person name="Hellsten U."/>
            <person name="Mitros T."/>
            <person name="Poliakov A."/>
            <person name="Schmutz J."/>
            <person name="Spannagl M."/>
            <person name="Tang H."/>
            <person name="Wang X."/>
            <person name="Wicker T."/>
            <person name="Bharti A.K."/>
            <person name="Chapman J."/>
            <person name="Feltus F.A."/>
            <person name="Gowik U."/>
            <person name="Grigoriev I.V."/>
            <person name="Lyons E."/>
            <person name="Maher C.A."/>
            <person name="Martis M."/>
            <person name="Narechania A."/>
            <person name="Otillar R.P."/>
            <person name="Penning B.W."/>
            <person name="Salamov A.A."/>
            <person name="Wang Y."/>
            <person name="Zhang L."/>
            <person name="Carpita N.C."/>
            <person name="Freeling M."/>
            <person name="Gingle A.R."/>
            <person name="Hash C.T."/>
            <person name="Keller B."/>
            <person name="Klein P."/>
            <person name="Kresovich S."/>
            <person name="McCann M.C."/>
            <person name="Ming R."/>
            <person name="Peterson D.G."/>
            <person name="Mehboob-ur-Rahman"/>
            <person name="Ware D."/>
            <person name="Westhoff P."/>
            <person name="Mayer K.F."/>
            <person name="Messing J."/>
            <person name="Rokhsar D.S."/>
        </authorList>
    </citation>
    <scope>NUCLEOTIDE SEQUENCE [LARGE SCALE GENOMIC DNA]</scope>
    <source>
        <strain evidence="3">cv. BTx623</strain>
    </source>
</reference>
<dbReference type="InParanoid" id="A0A1B6P653"/>
<dbReference type="EMBL" id="CM000768">
    <property type="protein sequence ID" value="KXG21115.1"/>
    <property type="molecule type" value="Genomic_DNA"/>
</dbReference>
<dbReference type="Gramene" id="KXG21115">
    <property type="protein sequence ID" value="KXG21115"/>
    <property type="gene ID" value="SORBI_3009G017300"/>
</dbReference>